<dbReference type="AlphaFoldDB" id="A0A7G6E8B7"/>
<accession>A0A7G6E8B7</accession>
<dbReference type="Proteomes" id="UP000515847">
    <property type="component" value="Chromosome"/>
</dbReference>
<feature type="binding site" evidence="5">
    <location>
        <position position="73"/>
    </location>
    <ligand>
        <name>Zn(2+)</name>
        <dbReference type="ChEBI" id="CHEBI:29105"/>
    </ligand>
</feature>
<dbReference type="PANTHER" id="PTHR34535">
    <property type="entry name" value="HYDROGENASE MATURATION FACTOR HYPA"/>
    <property type="match status" value="1"/>
</dbReference>
<evidence type="ECO:0000256" key="2">
    <source>
        <dbReference type="ARBA" id="ARBA00022596"/>
    </source>
</evidence>
<evidence type="ECO:0000256" key="5">
    <source>
        <dbReference type="HAMAP-Rule" id="MF_00213"/>
    </source>
</evidence>
<comment type="similarity">
    <text evidence="1 5">Belongs to the HypA/HybF family.</text>
</comment>
<sequence length="126" mass="14264">MHEMAIVDSLFKIINAKVKEHQIQKVLKVKIKVGEMTAVEPMTLTACFEAYAQNTVAEGAELVIERIPLQGKCQECTNVFRVCNYNFQCPQCESRSVDIVAGKELYIENLEVEEKDRKEVNPNGES</sequence>
<keyword evidence="4 5" id="KW-0862">Zinc</keyword>
<keyword evidence="2 5" id="KW-0533">Nickel</keyword>
<dbReference type="PANTHER" id="PTHR34535:SF3">
    <property type="entry name" value="HYDROGENASE MATURATION FACTOR HYPA"/>
    <property type="match status" value="1"/>
</dbReference>
<dbReference type="InterPro" id="IPR020538">
    <property type="entry name" value="Hydgase_Ni_incorp_HypA/HybF_CS"/>
</dbReference>
<feature type="binding site" evidence="5">
    <location>
        <position position="92"/>
    </location>
    <ligand>
        <name>Zn(2+)</name>
        <dbReference type="ChEBI" id="CHEBI:29105"/>
    </ligand>
</feature>
<gene>
    <name evidence="5 6" type="primary">hypA</name>
    <name evidence="6" type="ORF">BR63_06575</name>
</gene>
<protein>
    <recommendedName>
        <fullName evidence="5">Hydrogenase maturation factor HypA</fullName>
    </recommendedName>
</protein>
<dbReference type="OrthoDB" id="9800361at2"/>
<keyword evidence="3 5" id="KW-0479">Metal-binding</keyword>
<evidence type="ECO:0000256" key="1">
    <source>
        <dbReference type="ARBA" id="ARBA00010748"/>
    </source>
</evidence>
<dbReference type="Gene3D" id="3.30.2320.80">
    <property type="match status" value="1"/>
</dbReference>
<organism evidence="6 7">
    <name type="scientific">Thermanaerosceptrum fracticalcis</name>
    <dbReference type="NCBI Taxonomy" id="1712410"/>
    <lineage>
        <taxon>Bacteria</taxon>
        <taxon>Bacillati</taxon>
        <taxon>Bacillota</taxon>
        <taxon>Clostridia</taxon>
        <taxon>Eubacteriales</taxon>
        <taxon>Peptococcaceae</taxon>
        <taxon>Thermanaerosceptrum</taxon>
    </lineage>
</organism>
<dbReference type="InterPro" id="IPR000688">
    <property type="entry name" value="HypA/HybF"/>
</dbReference>
<evidence type="ECO:0000313" key="7">
    <source>
        <dbReference type="Proteomes" id="UP000515847"/>
    </source>
</evidence>
<dbReference type="NCBIfam" id="TIGR00100">
    <property type="entry name" value="hypA"/>
    <property type="match status" value="1"/>
</dbReference>
<name>A0A7G6E8B7_THEFR</name>
<feature type="binding site" evidence="5">
    <location>
        <position position="89"/>
    </location>
    <ligand>
        <name>Zn(2+)</name>
        <dbReference type="ChEBI" id="CHEBI:29105"/>
    </ligand>
</feature>
<keyword evidence="7" id="KW-1185">Reference proteome</keyword>
<comment type="function">
    <text evidence="5">Involved in the maturation of [NiFe] hydrogenases. Required for nickel insertion into the metal center of the hydrogenase.</text>
</comment>
<dbReference type="PROSITE" id="PS01249">
    <property type="entry name" value="HYPA"/>
    <property type="match status" value="1"/>
</dbReference>
<evidence type="ECO:0000256" key="3">
    <source>
        <dbReference type="ARBA" id="ARBA00022723"/>
    </source>
</evidence>
<dbReference type="HAMAP" id="MF_00213">
    <property type="entry name" value="HypA_HybF"/>
    <property type="match status" value="1"/>
</dbReference>
<feature type="binding site" evidence="5">
    <location>
        <position position="2"/>
    </location>
    <ligand>
        <name>Ni(2+)</name>
        <dbReference type="ChEBI" id="CHEBI:49786"/>
    </ligand>
</feature>
<evidence type="ECO:0000313" key="6">
    <source>
        <dbReference type="EMBL" id="QNB48321.1"/>
    </source>
</evidence>
<proteinExistence type="inferred from homology"/>
<evidence type="ECO:0000256" key="4">
    <source>
        <dbReference type="ARBA" id="ARBA00022833"/>
    </source>
</evidence>
<dbReference type="GO" id="GO:0051604">
    <property type="term" value="P:protein maturation"/>
    <property type="evidence" value="ECO:0007669"/>
    <property type="project" value="InterPro"/>
</dbReference>
<dbReference type="GO" id="GO:0008270">
    <property type="term" value="F:zinc ion binding"/>
    <property type="evidence" value="ECO:0007669"/>
    <property type="project" value="UniProtKB-UniRule"/>
</dbReference>
<dbReference type="GO" id="GO:0016151">
    <property type="term" value="F:nickel cation binding"/>
    <property type="evidence" value="ECO:0007669"/>
    <property type="project" value="UniProtKB-UniRule"/>
</dbReference>
<dbReference type="EMBL" id="CP045798">
    <property type="protein sequence ID" value="QNB48321.1"/>
    <property type="molecule type" value="Genomic_DNA"/>
</dbReference>
<dbReference type="PIRSF" id="PIRSF004761">
    <property type="entry name" value="Hydrgn_mat_HypA"/>
    <property type="match status" value="1"/>
</dbReference>
<reference evidence="6 7" key="1">
    <citation type="journal article" date="2019" name="Front. Microbiol.">
        <title>Thermoanaerosceptrum fracticalcis gen. nov. sp. nov., a Novel Fumarate-Fermenting Microorganism From a Deep Fractured Carbonate Aquifer of the US Great Basin.</title>
        <authorList>
            <person name="Hamilton-Brehm S.D."/>
            <person name="Stewart L.E."/>
            <person name="Zavarin M."/>
            <person name="Caldwell M."/>
            <person name="Lawson P.A."/>
            <person name="Onstott T.C."/>
            <person name="Grzymski J."/>
            <person name="Neveux I."/>
            <person name="Lollar B.S."/>
            <person name="Russell C.E."/>
            <person name="Moser D.P."/>
        </authorList>
    </citation>
    <scope>NUCLEOTIDE SEQUENCE [LARGE SCALE GENOMIC DNA]</scope>
    <source>
        <strain evidence="6 7">DRI-13</strain>
    </source>
</reference>
<feature type="binding site" evidence="5">
    <location>
        <position position="76"/>
    </location>
    <ligand>
        <name>Zn(2+)</name>
        <dbReference type="ChEBI" id="CHEBI:29105"/>
    </ligand>
</feature>
<dbReference type="Pfam" id="PF01155">
    <property type="entry name" value="HypA"/>
    <property type="match status" value="1"/>
</dbReference>
<dbReference type="KEGG" id="tfr:BR63_06575"/>